<gene>
    <name evidence="4" type="ORF">SPSC_02516</name>
</gene>
<dbReference type="EMBL" id="LK056664">
    <property type="protein sequence ID" value="CDU23887.1"/>
    <property type="molecule type" value="Genomic_DNA"/>
</dbReference>
<protein>
    <recommendedName>
        <fullName evidence="3">Polysaccharide lyase 14 domain-containing protein</fullName>
    </recommendedName>
</protein>
<sequence length="335" mass="36132">MEKYTRTSSSTSQHEAQYHSIINASHPDSTSKRRRLSTRRKLALLLVALSFALFCVLLFPVYFTLPRYHHGSSGTSLNSSSTSTVVAAQSATTSGAVRKQAVKFTDLNDFRIEYYSSGQNNSKVLKGGLPGNVWSGSTPGSRRRRGDGVVAVERQGAMRRPKRAVKRQDLSTSSSTQPSTRTSSSTSTHTTTSSTPSTQTTTSSSPTSTPKPPGSVLSILYPAHSYTPSAHPVGGTQFYALTPFDLTLASSVTLNYSVFLPAYYDFVLGGKMPGLYGGTEGCGGGNDASDCWSTRMAWRTAGAGELYAYWPQDKQNTTALLEVPPYSYVNADYGM</sequence>
<keyword evidence="2" id="KW-0472">Membrane</keyword>
<keyword evidence="2" id="KW-1133">Transmembrane helix</keyword>
<accession>A0A127ZE38</accession>
<feature type="compositionally biased region" description="Low complexity" evidence="1">
    <location>
        <begin position="171"/>
        <end position="208"/>
    </location>
</feature>
<feature type="domain" description="Polysaccharide lyase 14" evidence="3">
    <location>
        <begin position="214"/>
        <end position="334"/>
    </location>
</feature>
<dbReference type="Gene3D" id="2.60.120.200">
    <property type="match status" value="1"/>
</dbReference>
<reference evidence="4" key="1">
    <citation type="submission" date="2014-06" db="EMBL/GenBank/DDBJ databases">
        <authorList>
            <person name="Ju J."/>
            <person name="Zhang J."/>
        </authorList>
    </citation>
    <scope>NUCLEOTIDE SEQUENCE</scope>
    <source>
        <strain evidence="4">SscI8</strain>
    </source>
</reference>
<dbReference type="OrthoDB" id="10069995at2759"/>
<feature type="region of interest" description="Disordered" evidence="1">
    <location>
        <begin position="1"/>
        <end position="33"/>
    </location>
</feature>
<evidence type="ECO:0000256" key="1">
    <source>
        <dbReference type="SAM" id="MobiDB-lite"/>
    </source>
</evidence>
<proteinExistence type="predicted"/>
<dbReference type="PANTHER" id="PTHR40124">
    <property type="match status" value="1"/>
</dbReference>
<dbReference type="Pfam" id="PF21294">
    <property type="entry name" value="Polysacc_lyase_14"/>
    <property type="match status" value="1"/>
</dbReference>
<evidence type="ECO:0000313" key="4">
    <source>
        <dbReference type="EMBL" id="CDU23887.1"/>
    </source>
</evidence>
<feature type="transmembrane region" description="Helical" evidence="2">
    <location>
        <begin position="42"/>
        <end position="63"/>
    </location>
</feature>
<dbReference type="InterPro" id="IPR048958">
    <property type="entry name" value="Polysacc_lyase_14"/>
</dbReference>
<name>A0A127ZE38_9BASI</name>
<feature type="region of interest" description="Disordered" evidence="1">
    <location>
        <begin position="125"/>
        <end position="216"/>
    </location>
</feature>
<evidence type="ECO:0000256" key="2">
    <source>
        <dbReference type="SAM" id="Phobius"/>
    </source>
</evidence>
<dbReference type="PANTHER" id="PTHR40124:SF1">
    <property type="entry name" value="DISAGGREGATASE RELATED REPEAT PROTEIN"/>
    <property type="match status" value="1"/>
</dbReference>
<feature type="compositionally biased region" description="Polar residues" evidence="1">
    <location>
        <begin position="1"/>
        <end position="28"/>
    </location>
</feature>
<evidence type="ECO:0000259" key="3">
    <source>
        <dbReference type="Pfam" id="PF21294"/>
    </source>
</evidence>
<keyword evidence="2" id="KW-0812">Transmembrane</keyword>
<organism evidence="4">
    <name type="scientific">Sporisorium scitamineum</name>
    <dbReference type="NCBI Taxonomy" id="49012"/>
    <lineage>
        <taxon>Eukaryota</taxon>
        <taxon>Fungi</taxon>
        <taxon>Dikarya</taxon>
        <taxon>Basidiomycota</taxon>
        <taxon>Ustilaginomycotina</taxon>
        <taxon>Ustilaginomycetes</taxon>
        <taxon>Ustilaginales</taxon>
        <taxon>Ustilaginaceae</taxon>
        <taxon>Sporisorium</taxon>
    </lineage>
</organism>
<dbReference type="AlphaFoldDB" id="A0A127ZE38"/>